<evidence type="ECO:0000256" key="2">
    <source>
        <dbReference type="SAM" id="Phobius"/>
    </source>
</evidence>
<dbReference type="InterPro" id="IPR031044">
    <property type="entry name" value="Small_Trp_rich"/>
</dbReference>
<dbReference type="EMBL" id="JBBUTI010000004">
    <property type="protein sequence ID" value="MEK8045963.1"/>
    <property type="molecule type" value="Genomic_DNA"/>
</dbReference>
<sequence>MVFVLIGVLLLVLKLLEVGAVATWAWWWVLSPFGVALAWWAWSDASGLTRKREMMRDEERKEARRKRNVENMGMSPTQRRR</sequence>
<dbReference type="Proteomes" id="UP001379945">
    <property type="component" value="Unassembled WGS sequence"/>
</dbReference>
<evidence type="ECO:0000313" key="3">
    <source>
        <dbReference type="EMBL" id="MEK8045963.1"/>
    </source>
</evidence>
<comment type="caution">
    <text evidence="3">The sequence shown here is derived from an EMBL/GenBank/DDBJ whole genome shotgun (WGS) entry which is preliminary data.</text>
</comment>
<reference evidence="3 4" key="1">
    <citation type="submission" date="2024-04" db="EMBL/GenBank/DDBJ databases">
        <title>Novel species of the genus Ideonella isolated from streams.</title>
        <authorList>
            <person name="Lu H."/>
        </authorList>
    </citation>
    <scope>NUCLEOTIDE SEQUENCE [LARGE SCALE GENOMIC DNA]</scope>
    <source>
        <strain evidence="3 4">LYT19W</strain>
    </source>
</reference>
<gene>
    <name evidence="3" type="ORF">AACH00_06345</name>
</gene>
<keyword evidence="2" id="KW-0472">Membrane</keyword>
<dbReference type="RefSeq" id="WP_341398243.1">
    <property type="nucleotide sequence ID" value="NZ_JBBUTI010000004.1"/>
</dbReference>
<name>A0ABU9C2H5_9BURK</name>
<accession>A0ABU9C2H5</accession>
<proteinExistence type="predicted"/>
<evidence type="ECO:0000256" key="1">
    <source>
        <dbReference type="SAM" id="MobiDB-lite"/>
    </source>
</evidence>
<feature type="transmembrane region" description="Helical" evidence="2">
    <location>
        <begin position="24"/>
        <end position="42"/>
    </location>
</feature>
<feature type="region of interest" description="Disordered" evidence="1">
    <location>
        <begin position="55"/>
        <end position="81"/>
    </location>
</feature>
<dbReference type="NCBIfam" id="TIGR04438">
    <property type="entry name" value="small_Trp_rich"/>
    <property type="match status" value="1"/>
</dbReference>
<keyword evidence="4" id="KW-1185">Reference proteome</keyword>
<evidence type="ECO:0000313" key="4">
    <source>
        <dbReference type="Proteomes" id="UP001379945"/>
    </source>
</evidence>
<protein>
    <submittedName>
        <fullName evidence="3">TIGR04438 family Trp-rich protein</fullName>
    </submittedName>
</protein>
<organism evidence="3 4">
    <name type="scientific">Ideonella margarita</name>
    <dbReference type="NCBI Taxonomy" id="2984191"/>
    <lineage>
        <taxon>Bacteria</taxon>
        <taxon>Pseudomonadati</taxon>
        <taxon>Pseudomonadota</taxon>
        <taxon>Betaproteobacteria</taxon>
        <taxon>Burkholderiales</taxon>
        <taxon>Sphaerotilaceae</taxon>
        <taxon>Ideonella</taxon>
    </lineage>
</organism>
<keyword evidence="2" id="KW-0812">Transmembrane</keyword>
<keyword evidence="2" id="KW-1133">Transmembrane helix</keyword>